<sequence length="131" mass="15309">MLKYNYLHFILYAASLLLIPILLGIIAARPVNIYPFLGIAVANLMILCKYIQRIKIEDDDIVVKKVFKKECIAYNEIRNIVIEKDKFFFSPTILLRINTKAKRITLHIGTLPYDQRQNVVELLKNKVKLIY</sequence>
<gene>
    <name evidence="2" type="ORF">HMPREF0647_00595</name>
</gene>
<dbReference type="AlphaFoldDB" id="A0A096AHA9"/>
<organism evidence="2 3">
    <name type="scientific">Prevotella bivia DNF00320</name>
    <dbReference type="NCBI Taxonomy" id="1401068"/>
    <lineage>
        <taxon>Bacteria</taxon>
        <taxon>Pseudomonadati</taxon>
        <taxon>Bacteroidota</taxon>
        <taxon>Bacteroidia</taxon>
        <taxon>Bacteroidales</taxon>
        <taxon>Prevotellaceae</taxon>
        <taxon>Prevotella</taxon>
    </lineage>
</organism>
<proteinExistence type="predicted"/>
<accession>A0A096AHA9</accession>
<keyword evidence="1" id="KW-0472">Membrane</keyword>
<evidence type="ECO:0000313" key="2">
    <source>
        <dbReference type="EMBL" id="KGF45936.1"/>
    </source>
</evidence>
<evidence type="ECO:0000256" key="1">
    <source>
        <dbReference type="SAM" id="Phobius"/>
    </source>
</evidence>
<name>A0A096AHA9_9BACT</name>
<keyword evidence="1" id="KW-1133">Transmembrane helix</keyword>
<reference evidence="2 3" key="1">
    <citation type="submission" date="2014-07" db="EMBL/GenBank/DDBJ databases">
        <authorList>
            <person name="McCorrison J."/>
            <person name="Sanka R."/>
            <person name="Torralba M."/>
            <person name="Gillis M."/>
            <person name="Haft D.H."/>
            <person name="Methe B."/>
            <person name="Sutton G."/>
            <person name="Nelson K.E."/>
        </authorList>
    </citation>
    <scope>NUCLEOTIDE SEQUENCE [LARGE SCALE GENOMIC DNA]</scope>
    <source>
        <strain evidence="2 3">DNF00320</strain>
    </source>
</reference>
<feature type="transmembrane region" description="Helical" evidence="1">
    <location>
        <begin position="7"/>
        <end position="27"/>
    </location>
</feature>
<dbReference type="Proteomes" id="UP000029525">
    <property type="component" value="Unassembled WGS sequence"/>
</dbReference>
<feature type="transmembrane region" description="Helical" evidence="1">
    <location>
        <begin position="33"/>
        <end position="51"/>
    </location>
</feature>
<protein>
    <submittedName>
        <fullName evidence="2">Uncharacterized protein</fullName>
    </submittedName>
</protein>
<dbReference type="EMBL" id="JRNQ01000002">
    <property type="protein sequence ID" value="KGF45936.1"/>
    <property type="molecule type" value="Genomic_DNA"/>
</dbReference>
<dbReference type="RefSeq" id="WP_004336722.1">
    <property type="nucleotide sequence ID" value="NZ_JRNQ01000002.1"/>
</dbReference>
<evidence type="ECO:0000313" key="3">
    <source>
        <dbReference type="Proteomes" id="UP000029525"/>
    </source>
</evidence>
<dbReference type="GeneID" id="78530703"/>
<comment type="caution">
    <text evidence="2">The sequence shown here is derived from an EMBL/GenBank/DDBJ whole genome shotgun (WGS) entry which is preliminary data.</text>
</comment>
<keyword evidence="1" id="KW-0812">Transmembrane</keyword>